<evidence type="ECO:0000313" key="1">
    <source>
        <dbReference type="EMBL" id="CAB1439761.1"/>
    </source>
</evidence>
<evidence type="ECO:0000313" key="2">
    <source>
        <dbReference type="Proteomes" id="UP001153269"/>
    </source>
</evidence>
<protein>
    <submittedName>
        <fullName evidence="1">Uncharacterized protein</fullName>
    </submittedName>
</protein>
<name>A0A9N7YVC5_PLEPL</name>
<dbReference type="AlphaFoldDB" id="A0A9N7YVC5"/>
<organism evidence="1 2">
    <name type="scientific">Pleuronectes platessa</name>
    <name type="common">European plaice</name>
    <dbReference type="NCBI Taxonomy" id="8262"/>
    <lineage>
        <taxon>Eukaryota</taxon>
        <taxon>Metazoa</taxon>
        <taxon>Chordata</taxon>
        <taxon>Craniata</taxon>
        <taxon>Vertebrata</taxon>
        <taxon>Euteleostomi</taxon>
        <taxon>Actinopterygii</taxon>
        <taxon>Neopterygii</taxon>
        <taxon>Teleostei</taxon>
        <taxon>Neoteleostei</taxon>
        <taxon>Acanthomorphata</taxon>
        <taxon>Carangaria</taxon>
        <taxon>Pleuronectiformes</taxon>
        <taxon>Pleuronectoidei</taxon>
        <taxon>Pleuronectidae</taxon>
        <taxon>Pleuronectes</taxon>
    </lineage>
</organism>
<dbReference type="Proteomes" id="UP001153269">
    <property type="component" value="Unassembled WGS sequence"/>
</dbReference>
<keyword evidence="2" id="KW-1185">Reference proteome</keyword>
<sequence length="183" mass="20289">MAVFLPGQVYGSLQTPAIAADPFINARSGLHLHSHLRKPCLLAEDTGNLCLFEDEGGGAHISSSITPRAKPQDTLHYMLLTSQSQPEPFLHASGWITVAPFETEHRMVTREPVRVFMRGATPDYSDKDKVPVFGVRESKGQDAMNAEDESKSGFPHFISVWPTKCKWMPAGQRENAPQDIFAR</sequence>
<accession>A0A9N7YVC5</accession>
<comment type="caution">
    <text evidence="1">The sequence shown here is derived from an EMBL/GenBank/DDBJ whole genome shotgun (WGS) entry which is preliminary data.</text>
</comment>
<proteinExistence type="predicted"/>
<reference evidence="1" key="1">
    <citation type="submission" date="2020-03" db="EMBL/GenBank/DDBJ databases">
        <authorList>
            <person name="Weist P."/>
        </authorList>
    </citation>
    <scope>NUCLEOTIDE SEQUENCE</scope>
</reference>
<gene>
    <name evidence="1" type="ORF">PLEPLA_LOCUS27530</name>
</gene>
<dbReference type="EMBL" id="CADEAL010002335">
    <property type="protein sequence ID" value="CAB1439761.1"/>
    <property type="molecule type" value="Genomic_DNA"/>
</dbReference>